<feature type="domain" description="ATPase AAA-type core" evidence="1">
    <location>
        <begin position="69"/>
        <end position="390"/>
    </location>
</feature>
<dbReference type="Gene3D" id="3.40.50.300">
    <property type="entry name" value="P-loop containing nucleotide triphosphate hydrolases"/>
    <property type="match status" value="1"/>
</dbReference>
<comment type="caution">
    <text evidence="2">The sequence shown here is derived from an EMBL/GenBank/DDBJ whole genome shotgun (WGS) entry which is preliminary data.</text>
</comment>
<dbReference type="eggNOG" id="COG1106">
    <property type="taxonomic scope" value="Bacteria"/>
</dbReference>
<dbReference type="InterPro" id="IPR027417">
    <property type="entry name" value="P-loop_NTPase"/>
</dbReference>
<dbReference type="STRING" id="765420.OSCT_2245"/>
<dbReference type="Pfam" id="PF13304">
    <property type="entry name" value="AAA_21"/>
    <property type="match status" value="1"/>
</dbReference>
<gene>
    <name evidence="2" type="ORF">OSCT_2245</name>
</gene>
<evidence type="ECO:0000259" key="1">
    <source>
        <dbReference type="Pfam" id="PF13304"/>
    </source>
</evidence>
<evidence type="ECO:0000313" key="3">
    <source>
        <dbReference type="Proteomes" id="UP000054010"/>
    </source>
</evidence>
<dbReference type="HOGENOM" id="CLU_046693_2_0_0"/>
<dbReference type="EMBL" id="ADVR01000097">
    <property type="protein sequence ID" value="EFO79870.1"/>
    <property type="molecule type" value="Genomic_DNA"/>
</dbReference>
<accession>E1IFY1</accession>
<dbReference type="PANTHER" id="PTHR40396">
    <property type="entry name" value="ATPASE-LIKE PROTEIN"/>
    <property type="match status" value="1"/>
</dbReference>
<dbReference type="InterPro" id="IPR003959">
    <property type="entry name" value="ATPase_AAA_core"/>
</dbReference>
<dbReference type="PANTHER" id="PTHR40396:SF1">
    <property type="entry name" value="ATPASE AAA-TYPE CORE DOMAIN-CONTAINING PROTEIN"/>
    <property type="match status" value="1"/>
</dbReference>
<proteinExistence type="predicted"/>
<name>E1IFY1_9CHLR</name>
<keyword evidence="3" id="KW-1185">Reference proteome</keyword>
<protein>
    <recommendedName>
        <fullName evidence="1">ATPase AAA-type core domain-containing protein</fullName>
    </recommendedName>
</protein>
<organism evidence="2 3">
    <name type="scientific">Oscillochloris trichoides DG-6</name>
    <dbReference type="NCBI Taxonomy" id="765420"/>
    <lineage>
        <taxon>Bacteria</taxon>
        <taxon>Bacillati</taxon>
        <taxon>Chloroflexota</taxon>
        <taxon>Chloroflexia</taxon>
        <taxon>Chloroflexales</taxon>
        <taxon>Chloroflexineae</taxon>
        <taxon>Oscillochloridaceae</taxon>
        <taxon>Oscillochloris</taxon>
    </lineage>
</organism>
<dbReference type="AlphaFoldDB" id="E1IFY1"/>
<sequence length="463" mass="52954">MYLCEISTQRSIWCTETAMLIEFSIGNYRSFKERVTLSMEAADIASQPSSLDTHNVFTVSDDLHLLTSAAIYGANASGKSNIILALNFMRYFVINSSRETQVGEKIPCEPYLLCTVTEDQPSEFEVVFLVNGVQYRYAFSITEDRIINESLFQLGNSREITLFSRKFDTIKVNTRTFREGKGLENRTRPNALFLSVVAQFNGMIATDILQWWIRLGINIGVTDEGDMLEAYHYFEHSPYQKAMEELIRRLDVGISRLTFEREPAQPPPFLSFEATEQFRVLFDTFSKRGTPLENISIQTFHQRYDVKGLHIDEIAFDLEQQESAGTKRLFTLAYPIIRTLQEGLVLVIDEIDARIHPNLVLELIRLFNNPETNPHHAQIIFTTHNTNLLSAKLFRRDQIWFMEKSRQGVSDLYSLVEYRVDGKIIRNDASFEKDYIAGRYGAVPFIGDLSALLGATHGQEAAS</sequence>
<dbReference type="GO" id="GO:0005524">
    <property type="term" value="F:ATP binding"/>
    <property type="evidence" value="ECO:0007669"/>
    <property type="project" value="InterPro"/>
</dbReference>
<dbReference type="GO" id="GO:0016887">
    <property type="term" value="F:ATP hydrolysis activity"/>
    <property type="evidence" value="ECO:0007669"/>
    <property type="project" value="InterPro"/>
</dbReference>
<dbReference type="SUPFAM" id="SSF52540">
    <property type="entry name" value="P-loop containing nucleoside triphosphate hydrolases"/>
    <property type="match status" value="1"/>
</dbReference>
<evidence type="ECO:0000313" key="2">
    <source>
        <dbReference type="EMBL" id="EFO79870.1"/>
    </source>
</evidence>
<reference evidence="2 3" key="1">
    <citation type="journal article" date="2011" name="J. Bacteriol.">
        <title>Draft genome sequence of the anoxygenic filamentous phototrophic bacterium Oscillochloris trichoides subsp. DG-6.</title>
        <authorList>
            <person name="Kuznetsov B.B."/>
            <person name="Ivanovsky R.N."/>
            <person name="Keppen O.I."/>
            <person name="Sukhacheva M.V."/>
            <person name="Bumazhkin B.K."/>
            <person name="Patutina E.O."/>
            <person name="Beletsky A.V."/>
            <person name="Mardanov A.V."/>
            <person name="Baslerov R.V."/>
            <person name="Panteleeva A.N."/>
            <person name="Kolganova T.V."/>
            <person name="Ravin N.V."/>
            <person name="Skryabin K.G."/>
        </authorList>
    </citation>
    <scope>NUCLEOTIDE SEQUENCE [LARGE SCALE GENOMIC DNA]</scope>
    <source>
        <strain evidence="2 3">DG-6</strain>
    </source>
</reference>
<dbReference type="Proteomes" id="UP000054010">
    <property type="component" value="Unassembled WGS sequence"/>
</dbReference>